<keyword evidence="1" id="KW-1133">Transmembrane helix</keyword>
<reference evidence="2" key="1">
    <citation type="submission" date="2021-01" db="EMBL/GenBank/DDBJ databases">
        <title>Whole genome shotgun sequence of Cellulomonas pakistanensis NBRC 110800.</title>
        <authorList>
            <person name="Komaki H."/>
            <person name="Tamura T."/>
        </authorList>
    </citation>
    <scope>NUCLEOTIDE SEQUENCE</scope>
    <source>
        <strain evidence="2">NBRC 110800</strain>
    </source>
</reference>
<dbReference type="EMBL" id="BONO01000012">
    <property type="protein sequence ID" value="GIG36459.1"/>
    <property type="molecule type" value="Genomic_DNA"/>
</dbReference>
<name>A0A919U5Y0_9CELL</name>
<evidence type="ECO:0000256" key="1">
    <source>
        <dbReference type="SAM" id="Phobius"/>
    </source>
</evidence>
<evidence type="ECO:0008006" key="4">
    <source>
        <dbReference type="Google" id="ProtNLM"/>
    </source>
</evidence>
<protein>
    <recommendedName>
        <fullName evidence="4">Cardiolipin synthase N-terminal domain-containing protein</fullName>
    </recommendedName>
</protein>
<proteinExistence type="predicted"/>
<organism evidence="2 3">
    <name type="scientific">Cellulomonas pakistanensis</name>
    <dbReference type="NCBI Taxonomy" id="992287"/>
    <lineage>
        <taxon>Bacteria</taxon>
        <taxon>Bacillati</taxon>
        <taxon>Actinomycetota</taxon>
        <taxon>Actinomycetes</taxon>
        <taxon>Micrococcales</taxon>
        <taxon>Cellulomonadaceae</taxon>
        <taxon>Cellulomonas</taxon>
    </lineage>
</organism>
<feature type="transmembrane region" description="Helical" evidence="1">
    <location>
        <begin position="20"/>
        <end position="39"/>
    </location>
</feature>
<evidence type="ECO:0000313" key="2">
    <source>
        <dbReference type="EMBL" id="GIG36459.1"/>
    </source>
</evidence>
<dbReference type="Proteomes" id="UP000642125">
    <property type="component" value="Unassembled WGS sequence"/>
</dbReference>
<sequence>MHQRDTVEGWRLLLPAPYDLLWSAALVVLVGLTVAAVLVWSRRREPASSALGTLALIVLVPVLGPATYLAAAALDRRAEDRAAAPPKD</sequence>
<gene>
    <name evidence="2" type="ORF">Cpa01nite_18400</name>
</gene>
<dbReference type="RefSeq" id="WP_203668481.1">
    <property type="nucleotide sequence ID" value="NZ_BONO01000012.1"/>
</dbReference>
<dbReference type="AlphaFoldDB" id="A0A919U5Y0"/>
<comment type="caution">
    <text evidence="2">The sequence shown here is derived from an EMBL/GenBank/DDBJ whole genome shotgun (WGS) entry which is preliminary data.</text>
</comment>
<keyword evidence="1" id="KW-0472">Membrane</keyword>
<accession>A0A919U5Y0</accession>
<keyword evidence="3" id="KW-1185">Reference proteome</keyword>
<evidence type="ECO:0000313" key="3">
    <source>
        <dbReference type="Proteomes" id="UP000642125"/>
    </source>
</evidence>
<keyword evidence="1" id="KW-0812">Transmembrane</keyword>
<feature type="transmembrane region" description="Helical" evidence="1">
    <location>
        <begin position="51"/>
        <end position="71"/>
    </location>
</feature>